<feature type="active site" description="Acyl-ester intermediate" evidence="5">
    <location>
        <position position="236"/>
    </location>
</feature>
<protein>
    <recommendedName>
        <fullName evidence="3">amidase</fullName>
        <ecNumber evidence="3">3.5.1.4</ecNumber>
    </recommendedName>
</protein>
<dbReference type="GeneID" id="37062585"/>
<dbReference type="OrthoDB" id="6428749at2759"/>
<dbReference type="PIRSF" id="PIRSF001221">
    <property type="entry name" value="Amidase_fungi"/>
    <property type="match status" value="1"/>
</dbReference>
<comment type="similarity">
    <text evidence="2">Belongs to the amidase family.</text>
</comment>
<dbReference type="EMBL" id="MSFL01000015">
    <property type="protein sequence ID" value="PWY79709.1"/>
    <property type="molecule type" value="Genomic_DNA"/>
</dbReference>
<evidence type="ECO:0000256" key="6">
    <source>
        <dbReference type="PIRSR" id="PIRSR001221-2"/>
    </source>
</evidence>
<feature type="active site" description="Charge relay system" evidence="5">
    <location>
        <position position="136"/>
    </location>
</feature>
<reference evidence="8 9" key="1">
    <citation type="submission" date="2016-12" db="EMBL/GenBank/DDBJ databases">
        <title>The genomes of Aspergillus section Nigri reveals drivers in fungal speciation.</title>
        <authorList>
            <consortium name="DOE Joint Genome Institute"/>
            <person name="Vesth T.C."/>
            <person name="Nybo J."/>
            <person name="Theobald S."/>
            <person name="Brandl J."/>
            <person name="Frisvad J.C."/>
            <person name="Nielsen K.F."/>
            <person name="Lyhne E.K."/>
            <person name="Kogle M.E."/>
            <person name="Kuo A."/>
            <person name="Riley R."/>
            <person name="Clum A."/>
            <person name="Nolan M."/>
            <person name="Lipzen A."/>
            <person name="Salamov A."/>
            <person name="Henrissat B."/>
            <person name="Wiebenga A."/>
            <person name="De Vries R.P."/>
            <person name="Grigoriev I.V."/>
            <person name="Mortensen U.H."/>
            <person name="Andersen M.R."/>
            <person name="Baker S.E."/>
        </authorList>
    </citation>
    <scope>NUCLEOTIDE SEQUENCE [LARGE SCALE GENOMIC DNA]</scope>
    <source>
        <strain evidence="8 9">CBS 117.55</strain>
    </source>
</reference>
<dbReference type="SUPFAM" id="SSF75304">
    <property type="entry name" value="Amidase signature (AS) enzymes"/>
    <property type="match status" value="1"/>
</dbReference>
<dbReference type="PROSITE" id="PS00571">
    <property type="entry name" value="AMIDASES"/>
    <property type="match status" value="1"/>
</dbReference>
<dbReference type="InterPro" id="IPR036928">
    <property type="entry name" value="AS_sf"/>
</dbReference>
<organism evidence="8 9">
    <name type="scientific">Aspergillus heteromorphus CBS 117.55</name>
    <dbReference type="NCBI Taxonomy" id="1448321"/>
    <lineage>
        <taxon>Eukaryota</taxon>
        <taxon>Fungi</taxon>
        <taxon>Dikarya</taxon>
        <taxon>Ascomycota</taxon>
        <taxon>Pezizomycotina</taxon>
        <taxon>Eurotiomycetes</taxon>
        <taxon>Eurotiomycetidae</taxon>
        <taxon>Eurotiales</taxon>
        <taxon>Aspergillaceae</taxon>
        <taxon>Aspergillus</taxon>
        <taxon>Aspergillus subgen. Circumdati</taxon>
    </lineage>
</organism>
<evidence type="ECO:0000313" key="8">
    <source>
        <dbReference type="EMBL" id="PWY79709.1"/>
    </source>
</evidence>
<keyword evidence="9" id="KW-1185">Reference proteome</keyword>
<keyword evidence="4" id="KW-0378">Hydrolase</keyword>
<dbReference type="EC" id="3.5.1.4" evidence="3"/>
<name>A0A317W1F3_9EURO</name>
<dbReference type="Proteomes" id="UP000247233">
    <property type="component" value="Unassembled WGS sequence"/>
</dbReference>
<feature type="binding site" evidence="6">
    <location>
        <position position="186"/>
    </location>
    <ligand>
        <name>substrate</name>
    </ligand>
</feature>
<feature type="active site" description="Charge relay system" evidence="5">
    <location>
        <position position="212"/>
    </location>
</feature>
<dbReference type="GO" id="GO:0004040">
    <property type="term" value="F:amidase activity"/>
    <property type="evidence" value="ECO:0007669"/>
    <property type="project" value="UniProtKB-EC"/>
</dbReference>
<dbReference type="STRING" id="1448321.A0A317W1F3"/>
<evidence type="ECO:0000313" key="9">
    <source>
        <dbReference type="Proteomes" id="UP000247233"/>
    </source>
</evidence>
<feature type="binding site" evidence="6">
    <location>
        <begin position="233"/>
        <end position="236"/>
    </location>
    <ligand>
        <name>substrate</name>
    </ligand>
</feature>
<gene>
    <name evidence="8" type="ORF">BO70DRAFT_316424</name>
</gene>
<dbReference type="VEuPathDB" id="FungiDB:BO70DRAFT_316424"/>
<feature type="binding site" evidence="6">
    <location>
        <position position="212"/>
    </location>
    <ligand>
        <name>substrate</name>
    </ligand>
</feature>
<dbReference type="PANTHER" id="PTHR46072:SF11">
    <property type="entry name" value="AMIDASE-RELATED"/>
    <property type="match status" value="1"/>
</dbReference>
<dbReference type="Gene3D" id="3.90.1300.10">
    <property type="entry name" value="Amidase signature (AS) domain"/>
    <property type="match status" value="1"/>
</dbReference>
<sequence length="529" mass="58142">MSDWETLISDKRKDRASNIPLKWVLRDDILSQINEHADLSAFDILKKNDLLTEKETTITESYDAQTLYPEITDGRLTSLEVCKAFCKRASIAQQLVNCTTEIFFEEAYERAKFLDDYLATHKRPYGPFHGLPISVKDSFDVKGQASTIGFVSFLKNPKATENSTLIDMLLDNGAVLYLKTNIPQTMMTMDSINNIFGRTLNPHKLSLTAGGSSGGEGALVAFRGSILGVGTDIGGSIRAPSLCNGTYGFKPTADRIPYSGIQSGDRPGSPGLISAAGPIANSASDLKFFCQTILSLDPWRRDSTALGIGWRHVPPKEKLTIGVFMGDKDFPPTPPVIRALESAKFALEKAGHDVHLVSEFPSLTEAVKLAARYFLLDTKNTLLKHVIDGGEEPIKALEYASPASIAGMREYTLDDVWDANTALIDYREKMSTVWRQHKLDVLVCPGHQSTAVPHDTYGTPVYTVVWNLLNFPASIIPYLKADKSLDSGISDGYDPNIVDGAPTAIQVVGWRFQDEEVLMATEVIDEALR</sequence>
<evidence type="ECO:0000256" key="1">
    <source>
        <dbReference type="ARBA" id="ARBA00001311"/>
    </source>
</evidence>
<evidence type="ECO:0000256" key="5">
    <source>
        <dbReference type="PIRSR" id="PIRSR001221-1"/>
    </source>
</evidence>
<evidence type="ECO:0000259" key="7">
    <source>
        <dbReference type="Pfam" id="PF01425"/>
    </source>
</evidence>
<accession>A0A317W1F3</accession>
<proteinExistence type="inferred from homology"/>
<evidence type="ECO:0000256" key="2">
    <source>
        <dbReference type="ARBA" id="ARBA00009199"/>
    </source>
</evidence>
<evidence type="ECO:0000256" key="3">
    <source>
        <dbReference type="ARBA" id="ARBA00012922"/>
    </source>
</evidence>
<comment type="caution">
    <text evidence="8">The sequence shown here is derived from an EMBL/GenBank/DDBJ whole genome shotgun (WGS) entry which is preliminary data.</text>
</comment>
<dbReference type="InterPro" id="IPR020556">
    <property type="entry name" value="Amidase_CS"/>
</dbReference>
<dbReference type="InterPro" id="IPR023631">
    <property type="entry name" value="Amidase_dom"/>
</dbReference>
<dbReference type="AlphaFoldDB" id="A0A317W1F3"/>
<dbReference type="RefSeq" id="XP_025398732.1">
    <property type="nucleotide sequence ID" value="XM_025540348.1"/>
</dbReference>
<evidence type="ECO:0000256" key="4">
    <source>
        <dbReference type="ARBA" id="ARBA00022801"/>
    </source>
</evidence>
<feature type="non-terminal residue" evidence="8">
    <location>
        <position position="529"/>
    </location>
</feature>
<feature type="domain" description="Amidase" evidence="7">
    <location>
        <begin position="80"/>
        <end position="518"/>
    </location>
</feature>
<dbReference type="PANTHER" id="PTHR46072">
    <property type="entry name" value="AMIDASE-RELATED-RELATED"/>
    <property type="match status" value="1"/>
</dbReference>
<comment type="catalytic activity">
    <reaction evidence="1">
        <text>a monocarboxylic acid amide + H2O = a monocarboxylate + NH4(+)</text>
        <dbReference type="Rhea" id="RHEA:12020"/>
        <dbReference type="ChEBI" id="CHEBI:15377"/>
        <dbReference type="ChEBI" id="CHEBI:28938"/>
        <dbReference type="ChEBI" id="CHEBI:35757"/>
        <dbReference type="ChEBI" id="CHEBI:83628"/>
        <dbReference type="EC" id="3.5.1.4"/>
    </reaction>
</comment>
<dbReference type="Pfam" id="PF01425">
    <property type="entry name" value="Amidase"/>
    <property type="match status" value="1"/>
</dbReference>